<reference evidence="1" key="1">
    <citation type="submission" date="2023-04" db="EMBL/GenBank/DDBJ databases">
        <title>A chromosome-level genome assembly of the parasitoid wasp Eretmocerus hayati.</title>
        <authorList>
            <person name="Zhong Y."/>
            <person name="Liu S."/>
            <person name="Liu Y."/>
        </authorList>
    </citation>
    <scope>NUCLEOTIDE SEQUENCE</scope>
    <source>
        <strain evidence="1">ZJU_SS_LIU_2023</strain>
    </source>
</reference>
<dbReference type="EMBL" id="CM056741">
    <property type="protein sequence ID" value="KAJ8686863.1"/>
    <property type="molecule type" value="Genomic_DNA"/>
</dbReference>
<dbReference type="Proteomes" id="UP001239111">
    <property type="component" value="Chromosome 1"/>
</dbReference>
<accession>A0ACC2PV82</accession>
<sequence>MDPLCFKYDLRKLYKMEGKECKPSLRYPQLFICEKCDKSYAVKGSLWRHKRYECGVEARFKCSYCSHRSRQKEHLKMHINHASSIFSPLREMNRFRKSKKIKLQVSEEWVNGNETELSEWAISQITTRSRPDAWNRNRSASIDQLIDEENKLEKIKMKTTQKPRAQREAYQQKPVQNGTGTPGTASSLNVSMTDEAIEIGARAVDSANPSTPREATQVISTQTTSNSNEVVDIKKLRTTEASYKTKTASSGLRNILPKITYPNLIYTPLETHAFRSTPIPSQKVQISRGPGGKLQVHGCRPGQSLVRMPDGNIVIFNGIQGMSPLSITQTTNVVTSQPTQKVQFFRGPDGSLQIRGLMPGQQLIQTPDGGIYVTNTLTTQQQPIN</sequence>
<proteinExistence type="predicted"/>
<protein>
    <submittedName>
        <fullName evidence="1">Uncharacterized protein</fullName>
    </submittedName>
</protein>
<keyword evidence="2" id="KW-1185">Reference proteome</keyword>
<organism evidence="1 2">
    <name type="scientific">Eretmocerus hayati</name>
    <dbReference type="NCBI Taxonomy" id="131215"/>
    <lineage>
        <taxon>Eukaryota</taxon>
        <taxon>Metazoa</taxon>
        <taxon>Ecdysozoa</taxon>
        <taxon>Arthropoda</taxon>
        <taxon>Hexapoda</taxon>
        <taxon>Insecta</taxon>
        <taxon>Pterygota</taxon>
        <taxon>Neoptera</taxon>
        <taxon>Endopterygota</taxon>
        <taxon>Hymenoptera</taxon>
        <taxon>Apocrita</taxon>
        <taxon>Proctotrupomorpha</taxon>
        <taxon>Chalcidoidea</taxon>
        <taxon>Aphelinidae</taxon>
        <taxon>Aphelininae</taxon>
        <taxon>Eretmocerus</taxon>
    </lineage>
</organism>
<gene>
    <name evidence="1" type="ORF">QAD02_022657</name>
</gene>
<evidence type="ECO:0000313" key="1">
    <source>
        <dbReference type="EMBL" id="KAJ8686863.1"/>
    </source>
</evidence>
<evidence type="ECO:0000313" key="2">
    <source>
        <dbReference type="Proteomes" id="UP001239111"/>
    </source>
</evidence>
<name>A0ACC2PV82_9HYME</name>
<comment type="caution">
    <text evidence="1">The sequence shown here is derived from an EMBL/GenBank/DDBJ whole genome shotgun (WGS) entry which is preliminary data.</text>
</comment>